<keyword evidence="10 16" id="KW-0133">Cell shape</keyword>
<dbReference type="Pfam" id="PF02873">
    <property type="entry name" value="MurB_C"/>
    <property type="match status" value="1"/>
</dbReference>
<feature type="active site" evidence="16">
    <location>
        <position position="306"/>
    </location>
</feature>
<evidence type="ECO:0000256" key="5">
    <source>
        <dbReference type="ARBA" id="ARBA00022490"/>
    </source>
</evidence>
<dbReference type="Pfam" id="PF01565">
    <property type="entry name" value="FAD_binding_4"/>
    <property type="match status" value="1"/>
</dbReference>
<keyword evidence="14 16" id="KW-0961">Cell wall biogenesis/degradation</keyword>
<dbReference type="InterPro" id="IPR003170">
    <property type="entry name" value="MurB"/>
</dbReference>
<dbReference type="InterPro" id="IPR016169">
    <property type="entry name" value="FAD-bd_PCMH_sub2"/>
</dbReference>
<evidence type="ECO:0000256" key="16">
    <source>
        <dbReference type="HAMAP-Rule" id="MF_00037"/>
    </source>
</evidence>
<evidence type="ECO:0000256" key="10">
    <source>
        <dbReference type="ARBA" id="ARBA00022960"/>
    </source>
</evidence>
<dbReference type="GO" id="GO:0005829">
    <property type="term" value="C:cytosol"/>
    <property type="evidence" value="ECO:0007669"/>
    <property type="project" value="TreeGrafter"/>
</dbReference>
<evidence type="ECO:0000256" key="11">
    <source>
        <dbReference type="ARBA" id="ARBA00022984"/>
    </source>
</evidence>
<comment type="cofactor">
    <cofactor evidence="1 16">
        <name>FAD</name>
        <dbReference type="ChEBI" id="CHEBI:57692"/>
    </cofactor>
</comment>
<dbReference type="SUPFAM" id="SSF56176">
    <property type="entry name" value="FAD-binding/transporter-associated domain-like"/>
    <property type="match status" value="1"/>
</dbReference>
<dbReference type="HAMAP" id="MF_00037">
    <property type="entry name" value="MurB"/>
    <property type="match status" value="1"/>
</dbReference>
<dbReference type="SUPFAM" id="SSF56194">
    <property type="entry name" value="Uridine diphospho-N-Acetylenolpyruvylglucosamine reductase, MurB, C-terminal domain"/>
    <property type="match status" value="1"/>
</dbReference>
<dbReference type="Gene3D" id="3.30.465.10">
    <property type="match status" value="1"/>
</dbReference>
<evidence type="ECO:0000256" key="15">
    <source>
        <dbReference type="ARBA" id="ARBA00048914"/>
    </source>
</evidence>
<dbReference type="PANTHER" id="PTHR21071:SF4">
    <property type="entry name" value="UDP-N-ACETYLENOLPYRUVOYLGLUCOSAMINE REDUCTASE"/>
    <property type="match status" value="1"/>
</dbReference>
<evidence type="ECO:0000256" key="1">
    <source>
        <dbReference type="ARBA" id="ARBA00001974"/>
    </source>
</evidence>
<keyword evidence="8 16" id="KW-0274">FAD</keyword>
<keyword evidence="7 16" id="KW-0285">Flavoprotein</keyword>
<comment type="pathway">
    <text evidence="4 16">Cell wall biogenesis; peptidoglycan biosynthesis.</text>
</comment>
<organism evidence="18 19">
    <name type="scientific">Candidatus Berkelbacteria bacterium CG10_big_fil_rev_8_21_14_0_10_43_13</name>
    <dbReference type="NCBI Taxonomy" id="1974514"/>
    <lineage>
        <taxon>Bacteria</taxon>
        <taxon>Candidatus Berkelbacteria</taxon>
    </lineage>
</organism>
<evidence type="ECO:0000256" key="4">
    <source>
        <dbReference type="ARBA" id="ARBA00004752"/>
    </source>
</evidence>
<name>A0A2H0W719_9BACT</name>
<dbReference type="NCBIfam" id="TIGR00179">
    <property type="entry name" value="murB"/>
    <property type="match status" value="1"/>
</dbReference>
<protein>
    <recommendedName>
        <fullName evidence="16">UDP-N-acetylenolpyruvoylglucosamine reductase</fullName>
        <ecNumber evidence="16">1.3.1.98</ecNumber>
    </recommendedName>
    <alternativeName>
        <fullName evidence="16">UDP-N-acetylmuramate dehydrogenase</fullName>
    </alternativeName>
</protein>
<keyword evidence="5 16" id="KW-0963">Cytoplasm</keyword>
<proteinExistence type="inferred from homology"/>
<evidence type="ECO:0000256" key="8">
    <source>
        <dbReference type="ARBA" id="ARBA00022827"/>
    </source>
</evidence>
<comment type="catalytic activity">
    <reaction evidence="15 16">
        <text>UDP-N-acetyl-alpha-D-muramate + NADP(+) = UDP-N-acetyl-3-O-(1-carboxyvinyl)-alpha-D-glucosamine + NADPH + H(+)</text>
        <dbReference type="Rhea" id="RHEA:12248"/>
        <dbReference type="ChEBI" id="CHEBI:15378"/>
        <dbReference type="ChEBI" id="CHEBI:57783"/>
        <dbReference type="ChEBI" id="CHEBI:58349"/>
        <dbReference type="ChEBI" id="CHEBI:68483"/>
        <dbReference type="ChEBI" id="CHEBI:70757"/>
        <dbReference type="EC" id="1.3.1.98"/>
    </reaction>
</comment>
<evidence type="ECO:0000256" key="9">
    <source>
        <dbReference type="ARBA" id="ARBA00022857"/>
    </source>
</evidence>
<reference evidence="19" key="1">
    <citation type="submission" date="2017-09" db="EMBL/GenBank/DDBJ databases">
        <title>Depth-based differentiation of microbial function through sediment-hosted aquifers and enrichment of novel symbionts in the deep terrestrial subsurface.</title>
        <authorList>
            <person name="Probst A.J."/>
            <person name="Ladd B."/>
            <person name="Jarett J.K."/>
            <person name="Geller-Mcgrath D.E."/>
            <person name="Sieber C.M.K."/>
            <person name="Emerson J.B."/>
            <person name="Anantharaman K."/>
            <person name="Thomas B.C."/>
            <person name="Malmstrom R."/>
            <person name="Stieglmeier M."/>
            <person name="Klingl A."/>
            <person name="Woyke T."/>
            <person name="Ryan C.M."/>
            <person name="Banfield J.F."/>
        </authorList>
    </citation>
    <scope>NUCLEOTIDE SEQUENCE [LARGE SCALE GENOMIC DNA]</scope>
</reference>
<dbReference type="GO" id="GO:0071949">
    <property type="term" value="F:FAD binding"/>
    <property type="evidence" value="ECO:0007669"/>
    <property type="project" value="InterPro"/>
</dbReference>
<dbReference type="GO" id="GO:0009252">
    <property type="term" value="P:peptidoglycan biosynthetic process"/>
    <property type="evidence" value="ECO:0007669"/>
    <property type="project" value="UniProtKB-UniRule"/>
</dbReference>
<dbReference type="PANTHER" id="PTHR21071">
    <property type="entry name" value="UDP-N-ACETYLENOLPYRUVOYLGLUCOSAMINE REDUCTASE"/>
    <property type="match status" value="1"/>
</dbReference>
<dbReference type="EC" id="1.3.1.98" evidence="16"/>
<evidence type="ECO:0000256" key="7">
    <source>
        <dbReference type="ARBA" id="ARBA00022630"/>
    </source>
</evidence>
<evidence type="ECO:0000313" key="18">
    <source>
        <dbReference type="EMBL" id="PIS07879.1"/>
    </source>
</evidence>
<keyword evidence="9 16" id="KW-0521">NADP</keyword>
<dbReference type="PROSITE" id="PS51387">
    <property type="entry name" value="FAD_PCMH"/>
    <property type="match status" value="1"/>
</dbReference>
<dbReference type="UniPathway" id="UPA00219"/>
<keyword evidence="12 16" id="KW-0560">Oxidoreductase</keyword>
<dbReference type="InterPro" id="IPR016167">
    <property type="entry name" value="FAD-bd_PCMH_sub1"/>
</dbReference>
<dbReference type="EMBL" id="PEZW01000009">
    <property type="protein sequence ID" value="PIS07879.1"/>
    <property type="molecule type" value="Genomic_DNA"/>
</dbReference>
<comment type="function">
    <text evidence="2 16">Cell wall formation.</text>
</comment>
<dbReference type="Proteomes" id="UP000231382">
    <property type="component" value="Unassembled WGS sequence"/>
</dbReference>
<dbReference type="InterPro" id="IPR011601">
    <property type="entry name" value="MurB_C"/>
</dbReference>
<dbReference type="Gene3D" id="3.90.78.10">
    <property type="entry name" value="UDP-N-acetylenolpyruvoylglucosamine reductase, C-terminal domain"/>
    <property type="match status" value="1"/>
</dbReference>
<sequence length="313" mass="34240">MKDIDAELRKILGEDLRQNVVLRDYVSMKVGGVADFFYSATDINNLTLAVSAAVKLKIPYFILGGGYNIIPSDLGFPGLVIKNDCSNIVFSPDFSGVIADSGVNLGRLINQATSHDLGGLEFLFGVPSSVGGAVYGNAGALGQSIGDFVKSVTLLIPKDDTVVIVRHSPAWMSFAYRSSILKTDYRKDKHKPVILTVTLQLVQRRKDEILRMTQENMAVKKKNQPLGEISAGSFFKNLGALPENSAGYLIDHSGAKKLRVGGAAFSKKHANFLINRKNATASDVHDLAEKAKELVKEKYDCDLEEEIEYIGRW</sequence>
<comment type="subcellular location">
    <subcellularLocation>
        <location evidence="3 16">Cytoplasm</location>
    </subcellularLocation>
</comment>
<dbReference type="GO" id="GO:0008360">
    <property type="term" value="P:regulation of cell shape"/>
    <property type="evidence" value="ECO:0007669"/>
    <property type="project" value="UniProtKB-KW"/>
</dbReference>
<evidence type="ECO:0000256" key="2">
    <source>
        <dbReference type="ARBA" id="ARBA00003921"/>
    </source>
</evidence>
<accession>A0A2H0W719</accession>
<feature type="active site" evidence="16">
    <location>
        <position position="177"/>
    </location>
</feature>
<gene>
    <name evidence="16 18" type="primary">murB</name>
    <name evidence="18" type="ORF">COT78_01445</name>
</gene>
<evidence type="ECO:0000256" key="14">
    <source>
        <dbReference type="ARBA" id="ARBA00023316"/>
    </source>
</evidence>
<feature type="active site" description="Proton donor" evidence="16">
    <location>
        <position position="233"/>
    </location>
</feature>
<dbReference type="GO" id="GO:0051301">
    <property type="term" value="P:cell division"/>
    <property type="evidence" value="ECO:0007669"/>
    <property type="project" value="UniProtKB-KW"/>
</dbReference>
<dbReference type="InterPro" id="IPR006094">
    <property type="entry name" value="Oxid_FAD_bind_N"/>
</dbReference>
<evidence type="ECO:0000313" key="19">
    <source>
        <dbReference type="Proteomes" id="UP000231382"/>
    </source>
</evidence>
<evidence type="ECO:0000256" key="13">
    <source>
        <dbReference type="ARBA" id="ARBA00023306"/>
    </source>
</evidence>
<evidence type="ECO:0000259" key="17">
    <source>
        <dbReference type="PROSITE" id="PS51387"/>
    </source>
</evidence>
<keyword evidence="6 16" id="KW-0132">Cell division</keyword>
<evidence type="ECO:0000256" key="3">
    <source>
        <dbReference type="ARBA" id="ARBA00004496"/>
    </source>
</evidence>
<dbReference type="InterPro" id="IPR036318">
    <property type="entry name" value="FAD-bd_PCMH-like_sf"/>
</dbReference>
<evidence type="ECO:0000256" key="6">
    <source>
        <dbReference type="ARBA" id="ARBA00022618"/>
    </source>
</evidence>
<dbReference type="GO" id="GO:0008762">
    <property type="term" value="F:UDP-N-acetylmuramate dehydrogenase activity"/>
    <property type="evidence" value="ECO:0007669"/>
    <property type="project" value="UniProtKB-UniRule"/>
</dbReference>
<dbReference type="Gene3D" id="3.30.43.10">
    <property type="entry name" value="Uridine Diphospho-n-acetylenolpyruvylglucosamine Reductase, domain 2"/>
    <property type="match status" value="1"/>
</dbReference>
<comment type="similarity">
    <text evidence="16">Belongs to the MurB family.</text>
</comment>
<keyword evidence="13 16" id="KW-0131">Cell cycle</keyword>
<dbReference type="AlphaFoldDB" id="A0A2H0W719"/>
<dbReference type="InterPro" id="IPR016166">
    <property type="entry name" value="FAD-bd_PCMH"/>
</dbReference>
<keyword evidence="11 16" id="KW-0573">Peptidoglycan synthesis</keyword>
<evidence type="ECO:0000256" key="12">
    <source>
        <dbReference type="ARBA" id="ARBA00023002"/>
    </source>
</evidence>
<dbReference type="GO" id="GO:0071555">
    <property type="term" value="P:cell wall organization"/>
    <property type="evidence" value="ECO:0007669"/>
    <property type="project" value="UniProtKB-KW"/>
</dbReference>
<comment type="caution">
    <text evidence="18">The sequence shown here is derived from an EMBL/GenBank/DDBJ whole genome shotgun (WGS) entry which is preliminary data.</text>
</comment>
<feature type="domain" description="FAD-binding PCMH-type" evidence="17">
    <location>
        <begin position="30"/>
        <end position="204"/>
    </location>
</feature>
<dbReference type="InterPro" id="IPR036635">
    <property type="entry name" value="MurB_C_sf"/>
</dbReference>